<sequence>MASHLNRLGRIIRPFKSESLVLHLWVKEANISVTCCLNHVVQCTLCVSIYLSSPQSSMFYFPPNQCCSLNPYAYMFLIVSAFSQRPRFFEYSLKLYSVLFRSTR</sequence>
<dbReference type="WBParaSite" id="PgB05_g146_t01">
    <property type="protein sequence ID" value="PgB05_g146_t01"/>
    <property type="gene ID" value="PgB05_g146"/>
</dbReference>
<organism evidence="1 2">
    <name type="scientific">Parascaris univalens</name>
    <name type="common">Nematode worm</name>
    <dbReference type="NCBI Taxonomy" id="6257"/>
    <lineage>
        <taxon>Eukaryota</taxon>
        <taxon>Metazoa</taxon>
        <taxon>Ecdysozoa</taxon>
        <taxon>Nematoda</taxon>
        <taxon>Chromadorea</taxon>
        <taxon>Rhabditida</taxon>
        <taxon>Spirurina</taxon>
        <taxon>Ascaridomorpha</taxon>
        <taxon>Ascaridoidea</taxon>
        <taxon>Ascarididae</taxon>
        <taxon>Parascaris</taxon>
    </lineage>
</organism>
<dbReference type="AlphaFoldDB" id="A0A914ZMM6"/>
<evidence type="ECO:0000313" key="2">
    <source>
        <dbReference type="WBParaSite" id="PgB05_g146_t01"/>
    </source>
</evidence>
<name>A0A914ZMM6_PARUN</name>
<reference evidence="2" key="1">
    <citation type="submission" date="2022-11" db="UniProtKB">
        <authorList>
            <consortium name="WormBaseParasite"/>
        </authorList>
    </citation>
    <scope>IDENTIFICATION</scope>
</reference>
<accession>A0A914ZMM6</accession>
<proteinExistence type="predicted"/>
<evidence type="ECO:0000313" key="1">
    <source>
        <dbReference type="Proteomes" id="UP000887569"/>
    </source>
</evidence>
<protein>
    <submittedName>
        <fullName evidence="2">Uncharacterized protein</fullName>
    </submittedName>
</protein>
<keyword evidence="1" id="KW-1185">Reference proteome</keyword>
<dbReference type="Proteomes" id="UP000887569">
    <property type="component" value="Unplaced"/>
</dbReference>